<reference evidence="5 6" key="1">
    <citation type="submission" date="2018-02" db="EMBL/GenBank/DDBJ databases">
        <title>Comparative genomes isolates from brazilian mangrove.</title>
        <authorList>
            <person name="Araujo J.E."/>
            <person name="Taketani R.G."/>
            <person name="Silva M.C.P."/>
            <person name="Loureco M.V."/>
            <person name="Andreote F.D."/>
        </authorList>
    </citation>
    <scope>NUCLEOTIDE SEQUENCE [LARGE SCALE GENOMIC DNA]</scope>
    <source>
        <strain evidence="5 6">HEX-2 MGV</strain>
    </source>
</reference>
<dbReference type="RefSeq" id="WP_105359060.1">
    <property type="nucleotide sequence ID" value="NZ_PUIA01000081.1"/>
</dbReference>
<dbReference type="InterPro" id="IPR014284">
    <property type="entry name" value="RNA_pol_sigma-70_dom"/>
</dbReference>
<dbReference type="Gene3D" id="1.10.10.10">
    <property type="entry name" value="Winged helix-like DNA-binding domain superfamily/Winged helix DNA-binding domain"/>
    <property type="match status" value="1"/>
</dbReference>
<dbReference type="OrthoDB" id="278371at2"/>
<evidence type="ECO:0000313" key="5">
    <source>
        <dbReference type="EMBL" id="PQO25569.1"/>
    </source>
</evidence>
<dbReference type="Proteomes" id="UP000240009">
    <property type="component" value="Unassembled WGS sequence"/>
</dbReference>
<comment type="caution">
    <text evidence="5">The sequence shown here is derived from an EMBL/GenBank/DDBJ whole genome shotgun (WGS) entry which is preliminary data.</text>
</comment>
<evidence type="ECO:0000259" key="4">
    <source>
        <dbReference type="Pfam" id="PF07638"/>
    </source>
</evidence>
<dbReference type="PANTHER" id="PTHR43133">
    <property type="entry name" value="RNA POLYMERASE ECF-TYPE SIGMA FACTO"/>
    <property type="match status" value="1"/>
</dbReference>
<evidence type="ECO:0000256" key="1">
    <source>
        <dbReference type="ARBA" id="ARBA00023015"/>
    </source>
</evidence>
<dbReference type="NCBIfam" id="TIGR02999">
    <property type="entry name" value="Sig-70_X6"/>
    <property type="match status" value="1"/>
</dbReference>
<dbReference type="InterPro" id="IPR013324">
    <property type="entry name" value="RNA_pol_sigma_r3/r4-like"/>
</dbReference>
<dbReference type="GO" id="GO:0006352">
    <property type="term" value="P:DNA-templated transcription initiation"/>
    <property type="evidence" value="ECO:0007669"/>
    <property type="project" value="InterPro"/>
</dbReference>
<proteinExistence type="predicted"/>
<evidence type="ECO:0000256" key="2">
    <source>
        <dbReference type="ARBA" id="ARBA00023082"/>
    </source>
</evidence>
<evidence type="ECO:0000313" key="6">
    <source>
        <dbReference type="Proteomes" id="UP000240009"/>
    </source>
</evidence>
<evidence type="ECO:0000256" key="3">
    <source>
        <dbReference type="ARBA" id="ARBA00023163"/>
    </source>
</evidence>
<organism evidence="5 6">
    <name type="scientific">Blastopirellula marina</name>
    <dbReference type="NCBI Taxonomy" id="124"/>
    <lineage>
        <taxon>Bacteria</taxon>
        <taxon>Pseudomonadati</taxon>
        <taxon>Planctomycetota</taxon>
        <taxon>Planctomycetia</taxon>
        <taxon>Pirellulales</taxon>
        <taxon>Pirellulaceae</taxon>
        <taxon>Blastopirellula</taxon>
    </lineage>
</organism>
<keyword evidence="1" id="KW-0805">Transcription regulation</keyword>
<keyword evidence="2" id="KW-0731">Sigma factor</keyword>
<feature type="domain" description="RNA polymerase sigma-70 ECF-like HTH" evidence="4">
    <location>
        <begin position="1"/>
        <end position="183"/>
    </location>
</feature>
<sequence length="189" mass="21457">MSEVTRIIQGIQEGNLTAANDLLPLVYSELKRLAAEKLRHERPGQTLQPTALVHEAYLRLVGELDQGWNGRGHFFGAAAEAMRRILIEYARRKNSIKRGGDLERFEVDEADAIENGRDLEEVLDLDEALTKLEQFDSDLARLVKLRYFAGMTIDEAAEAMGVSPRTIKRNWTYARAWLGRELEGNDFIV</sequence>
<dbReference type="InterPro" id="IPR011517">
    <property type="entry name" value="RNA_pol_sigma70_ECF-like"/>
</dbReference>
<protein>
    <submittedName>
        <fullName evidence="5">RNA polymerase subunit sigma</fullName>
    </submittedName>
</protein>
<dbReference type="SUPFAM" id="SSF88659">
    <property type="entry name" value="Sigma3 and sigma4 domains of RNA polymerase sigma factors"/>
    <property type="match status" value="1"/>
</dbReference>
<keyword evidence="3" id="KW-0804">Transcription</keyword>
<dbReference type="AlphaFoldDB" id="A0A2S8F0A0"/>
<dbReference type="InterPro" id="IPR039425">
    <property type="entry name" value="RNA_pol_sigma-70-like"/>
</dbReference>
<dbReference type="NCBIfam" id="TIGR02937">
    <property type="entry name" value="sigma70-ECF"/>
    <property type="match status" value="1"/>
</dbReference>
<dbReference type="PANTHER" id="PTHR43133:SF39">
    <property type="entry name" value="SIMILAR TO RNA POLYMERASE SIGMA-E FACTOR"/>
    <property type="match status" value="1"/>
</dbReference>
<dbReference type="Pfam" id="PF07638">
    <property type="entry name" value="Sigma70_ECF"/>
    <property type="match status" value="1"/>
</dbReference>
<gene>
    <name evidence="5" type="ORF">C5Y96_24875</name>
</gene>
<accession>A0A2S8F0A0</accession>
<dbReference type="EMBL" id="PUIA01000081">
    <property type="protein sequence ID" value="PQO25569.1"/>
    <property type="molecule type" value="Genomic_DNA"/>
</dbReference>
<dbReference type="GO" id="GO:0016987">
    <property type="term" value="F:sigma factor activity"/>
    <property type="evidence" value="ECO:0007669"/>
    <property type="project" value="UniProtKB-KW"/>
</dbReference>
<dbReference type="InterPro" id="IPR036388">
    <property type="entry name" value="WH-like_DNA-bd_sf"/>
</dbReference>
<name>A0A2S8F0A0_9BACT</name>
<dbReference type="InterPro" id="IPR053812">
    <property type="entry name" value="HTH_Sigma70_ECF-like"/>
</dbReference>